<dbReference type="InterPro" id="IPR020905">
    <property type="entry name" value="NdhO"/>
</dbReference>
<keyword evidence="7 8" id="KW-0472">Membrane</keyword>
<comment type="subcellular location">
    <subcellularLocation>
        <location evidence="8">Cellular thylakoid membrane</location>
        <topology evidence="8">Peripheral membrane protein</topology>
        <orientation evidence="8">Cytoplasmic side</orientation>
    </subcellularLocation>
</comment>
<proteinExistence type="inferred from homology"/>
<organism evidence="9">
    <name type="scientific">Planktothricoides sp. SpSt-374</name>
    <dbReference type="NCBI Taxonomy" id="2282167"/>
    <lineage>
        <taxon>Bacteria</taxon>
        <taxon>Bacillati</taxon>
        <taxon>Cyanobacteriota</taxon>
        <taxon>Cyanophyceae</taxon>
        <taxon>Oscillatoriophycideae</taxon>
        <taxon>Oscillatoriales</taxon>
        <taxon>Oscillatoriaceae</taxon>
        <taxon>Planktothricoides</taxon>
    </lineage>
</organism>
<evidence type="ECO:0000256" key="3">
    <source>
        <dbReference type="ARBA" id="ARBA00022857"/>
    </source>
</evidence>
<dbReference type="GO" id="GO:0016655">
    <property type="term" value="F:oxidoreductase activity, acting on NAD(P)H, quinone or similar compound as acceptor"/>
    <property type="evidence" value="ECO:0007669"/>
    <property type="project" value="UniProtKB-UniRule"/>
</dbReference>
<dbReference type="GO" id="GO:0048038">
    <property type="term" value="F:quinone binding"/>
    <property type="evidence" value="ECO:0007669"/>
    <property type="project" value="UniProtKB-KW"/>
</dbReference>
<keyword evidence="2 8" id="KW-0874">Quinone</keyword>
<evidence type="ECO:0000256" key="7">
    <source>
        <dbReference type="ARBA" id="ARBA00023136"/>
    </source>
</evidence>
<comment type="catalytic activity">
    <reaction evidence="8">
        <text>a plastoquinone + NADPH + (n+1) H(+)(in) = a plastoquinol + NADP(+) + n H(+)(out)</text>
        <dbReference type="Rhea" id="RHEA:42612"/>
        <dbReference type="Rhea" id="RHEA-COMP:9561"/>
        <dbReference type="Rhea" id="RHEA-COMP:9562"/>
        <dbReference type="ChEBI" id="CHEBI:15378"/>
        <dbReference type="ChEBI" id="CHEBI:17757"/>
        <dbReference type="ChEBI" id="CHEBI:57783"/>
        <dbReference type="ChEBI" id="CHEBI:58349"/>
        <dbReference type="ChEBI" id="CHEBI:62192"/>
    </reaction>
</comment>
<keyword evidence="5 8" id="KW-1278">Translocase</keyword>
<evidence type="ECO:0000256" key="1">
    <source>
        <dbReference type="ARBA" id="ARBA00022448"/>
    </source>
</evidence>
<keyword evidence="3 8" id="KW-0521">NADP</keyword>
<gene>
    <name evidence="8" type="primary">ndhO</name>
    <name evidence="9" type="ORF">ENR15_03300</name>
</gene>
<dbReference type="GO" id="GO:0031676">
    <property type="term" value="C:plasma membrane-derived thylakoid membrane"/>
    <property type="evidence" value="ECO:0007669"/>
    <property type="project" value="UniProtKB-SubCell"/>
</dbReference>
<keyword evidence="8" id="KW-0793">Thylakoid</keyword>
<dbReference type="AlphaFoldDB" id="A0A7C3ZIG2"/>
<dbReference type="Pfam" id="PF11910">
    <property type="entry name" value="NdhO"/>
    <property type="match status" value="1"/>
</dbReference>
<dbReference type="HAMAP" id="MF_01354">
    <property type="entry name" value="NDH1_NDH1O"/>
    <property type="match status" value="1"/>
</dbReference>
<comment type="caution">
    <text evidence="9">The sequence shown here is derived from an EMBL/GenBank/DDBJ whole genome shotgun (WGS) entry which is preliminary data.</text>
</comment>
<dbReference type="EC" id="7.1.1.-" evidence="8"/>
<keyword evidence="6 8" id="KW-0520">NAD</keyword>
<evidence type="ECO:0000256" key="8">
    <source>
        <dbReference type="HAMAP-Rule" id="MF_01354"/>
    </source>
</evidence>
<evidence type="ECO:0000256" key="5">
    <source>
        <dbReference type="ARBA" id="ARBA00022967"/>
    </source>
</evidence>
<evidence type="ECO:0000256" key="4">
    <source>
        <dbReference type="ARBA" id="ARBA00022957"/>
    </source>
</evidence>
<comment type="function">
    <text evidence="8">NDH-1 shuttles electrons from an unknown electron donor, via FMN and iron-sulfur (Fe-S) centers, to quinones in the respiratory and/or the photosynthetic chain. The immediate electron acceptor for the enzyme in this species is believed to be plastoquinone. Couples the redox reaction to proton translocation, and thus conserves the redox energy in a proton gradient. Cyanobacterial NDH-1 also plays a role in inorganic carbon-concentration.</text>
</comment>
<evidence type="ECO:0000313" key="9">
    <source>
        <dbReference type="EMBL" id="HGF99704.1"/>
    </source>
</evidence>
<keyword evidence="1 8" id="KW-0813">Transport</keyword>
<protein>
    <recommendedName>
        <fullName evidence="8">NAD(P)H-quinone oxidoreductase subunit O</fullName>
        <ecNumber evidence="8">7.1.1.-</ecNumber>
    </recommendedName>
    <alternativeName>
        <fullName evidence="8">NAD(P)H dehydrogenase I subunit O</fullName>
        <shortName evidence="8">NDH-1 subunit O</shortName>
        <shortName evidence="8">NDH-O</shortName>
    </alternativeName>
</protein>
<comment type="similarity">
    <text evidence="8">Belongs to the complex I NdhO subunit family.</text>
</comment>
<keyword evidence="4 8" id="KW-0618">Plastoquinone</keyword>
<comment type="catalytic activity">
    <reaction evidence="8">
        <text>a plastoquinone + NADH + (n+1) H(+)(in) = a plastoquinol + NAD(+) + n H(+)(out)</text>
        <dbReference type="Rhea" id="RHEA:42608"/>
        <dbReference type="Rhea" id="RHEA-COMP:9561"/>
        <dbReference type="Rhea" id="RHEA-COMP:9562"/>
        <dbReference type="ChEBI" id="CHEBI:15378"/>
        <dbReference type="ChEBI" id="CHEBI:17757"/>
        <dbReference type="ChEBI" id="CHEBI:57540"/>
        <dbReference type="ChEBI" id="CHEBI:57945"/>
        <dbReference type="ChEBI" id="CHEBI:62192"/>
    </reaction>
</comment>
<reference evidence="9" key="1">
    <citation type="journal article" date="2020" name="mSystems">
        <title>Genome- and Community-Level Interaction Insights into Carbon Utilization and Element Cycling Functions of Hydrothermarchaeota in Hydrothermal Sediment.</title>
        <authorList>
            <person name="Zhou Z."/>
            <person name="Liu Y."/>
            <person name="Xu W."/>
            <person name="Pan J."/>
            <person name="Luo Z.H."/>
            <person name="Li M."/>
        </authorList>
    </citation>
    <scope>NUCLEOTIDE SEQUENCE [LARGE SCALE GENOMIC DNA]</scope>
    <source>
        <strain evidence="9">SpSt-374</strain>
    </source>
</reference>
<dbReference type="EMBL" id="DSPX01000031">
    <property type="protein sequence ID" value="HGF99704.1"/>
    <property type="molecule type" value="Genomic_DNA"/>
</dbReference>
<name>A0A7C3ZIG2_9CYAN</name>
<sequence length="71" mass="8217">MAVKKGSFVRAVREKLENSIEATASDRRFPPYIFETKGEILDTRGDYALVKFGQVPTPNIWLRLDQLEEFK</sequence>
<accession>A0A7C3ZIG2</accession>
<evidence type="ECO:0000256" key="2">
    <source>
        <dbReference type="ARBA" id="ARBA00022719"/>
    </source>
</evidence>
<comment type="subunit">
    <text evidence="8">NDH-1 can be composed of about 15 different subunits; different subcomplexes with different compositions have been identified which probably have different functions.</text>
</comment>
<evidence type="ECO:0000256" key="6">
    <source>
        <dbReference type="ARBA" id="ARBA00023027"/>
    </source>
</evidence>